<sequence>MYGHACGKRSARYYYCPNSRMRRGKTCRNQGIKAMLLEDLVLEQVREDLMAAKNLDSLAEELAKPPPQDDMSPEVARAERELREVREKRRRWEGIFERGELPEEYLSDKIRPLLEREAQLERQIRSFSAKGKPGRASWSRKRIKSCLAELRRRDRPQEARIIREALRILLDGVLLSPKREDGCREVRIEYALGDYG</sequence>
<gene>
    <name evidence="2" type="ORF">AMJ39_01165</name>
</gene>
<dbReference type="AlphaFoldDB" id="A0A0S7WWJ1"/>
<evidence type="ECO:0000313" key="3">
    <source>
        <dbReference type="Proteomes" id="UP000052008"/>
    </source>
</evidence>
<evidence type="ECO:0000259" key="1">
    <source>
        <dbReference type="Pfam" id="PF13408"/>
    </source>
</evidence>
<comment type="caution">
    <text evidence="2">The sequence shown here is derived from an EMBL/GenBank/DDBJ whole genome shotgun (WGS) entry which is preliminary data.</text>
</comment>
<protein>
    <recommendedName>
        <fullName evidence="1">Recombinase zinc beta ribbon domain-containing protein</fullName>
    </recommendedName>
</protein>
<name>A0A0S7WWJ1_UNCT6</name>
<dbReference type="Proteomes" id="UP000052008">
    <property type="component" value="Unassembled WGS sequence"/>
</dbReference>
<organism evidence="2 3">
    <name type="scientific">candidate division TA06 bacterium DG_24</name>
    <dbReference type="NCBI Taxonomy" id="1703770"/>
    <lineage>
        <taxon>Bacteria</taxon>
        <taxon>Bacteria division TA06</taxon>
    </lineage>
</organism>
<evidence type="ECO:0000313" key="2">
    <source>
        <dbReference type="EMBL" id="KPJ54367.1"/>
    </source>
</evidence>
<dbReference type="InterPro" id="IPR025827">
    <property type="entry name" value="Zn_ribbon_recom_dom"/>
</dbReference>
<reference evidence="2 3" key="1">
    <citation type="journal article" date="2015" name="Microbiome">
        <title>Genomic resolution of linkages in carbon, nitrogen, and sulfur cycling among widespread estuary sediment bacteria.</title>
        <authorList>
            <person name="Baker B.J."/>
            <person name="Lazar C.S."/>
            <person name="Teske A.P."/>
            <person name="Dick G.J."/>
        </authorList>
    </citation>
    <scope>NUCLEOTIDE SEQUENCE [LARGE SCALE GENOMIC DNA]</scope>
    <source>
        <strain evidence="2">DG_24</strain>
    </source>
</reference>
<dbReference type="Pfam" id="PF13408">
    <property type="entry name" value="Zn_ribbon_recom"/>
    <property type="match status" value="1"/>
</dbReference>
<accession>A0A0S7WWJ1</accession>
<feature type="domain" description="Recombinase zinc beta ribbon" evidence="1">
    <location>
        <begin position="1"/>
        <end position="46"/>
    </location>
</feature>
<proteinExistence type="predicted"/>
<dbReference type="EMBL" id="LIZS01000004">
    <property type="protein sequence ID" value="KPJ54367.1"/>
    <property type="molecule type" value="Genomic_DNA"/>
</dbReference>